<name>A0AAV2HJA5_LYMST</name>
<feature type="compositionally biased region" description="Polar residues" evidence="4">
    <location>
        <begin position="1"/>
        <end position="16"/>
    </location>
</feature>
<accession>A0AAV2HJA5</accession>
<dbReference type="InterPro" id="IPR040092">
    <property type="entry name" value="TBRG1"/>
</dbReference>
<dbReference type="InterPro" id="IPR003888">
    <property type="entry name" value="FYrich_N"/>
</dbReference>
<feature type="compositionally biased region" description="Polar residues" evidence="4">
    <location>
        <begin position="42"/>
        <end position="74"/>
    </location>
</feature>
<dbReference type="GO" id="GO:0051726">
    <property type="term" value="P:regulation of cell cycle"/>
    <property type="evidence" value="ECO:0007669"/>
    <property type="project" value="TreeGrafter"/>
</dbReference>
<reference evidence="5 6" key="1">
    <citation type="submission" date="2024-04" db="EMBL/GenBank/DDBJ databases">
        <authorList>
            <consortium name="Genoscope - CEA"/>
            <person name="William W."/>
        </authorList>
    </citation>
    <scope>NUCLEOTIDE SEQUENCE [LARGE SCALE GENOMIC DNA]</scope>
</reference>
<dbReference type="EMBL" id="CAXITT010000146">
    <property type="protein sequence ID" value="CAL1533567.1"/>
    <property type="molecule type" value="Genomic_DNA"/>
</dbReference>
<evidence type="ECO:0000256" key="2">
    <source>
        <dbReference type="ARBA" id="ARBA00023242"/>
    </source>
</evidence>
<dbReference type="SMART" id="SM00541">
    <property type="entry name" value="FYRN"/>
    <property type="match status" value="1"/>
</dbReference>
<evidence type="ECO:0000313" key="5">
    <source>
        <dbReference type="EMBL" id="CAL1533567.1"/>
    </source>
</evidence>
<dbReference type="AlphaFoldDB" id="A0AAV2HJA5"/>
<feature type="coiled-coil region" evidence="3">
    <location>
        <begin position="113"/>
        <end position="140"/>
    </location>
</feature>
<dbReference type="Gene3D" id="3.30.160.360">
    <property type="match status" value="1"/>
</dbReference>
<proteinExistence type="predicted"/>
<comment type="subcellular location">
    <subcellularLocation>
        <location evidence="1">Nucleus</location>
    </subcellularLocation>
</comment>
<evidence type="ECO:0008006" key="7">
    <source>
        <dbReference type="Google" id="ProtNLM"/>
    </source>
</evidence>
<dbReference type="SMART" id="SM00542">
    <property type="entry name" value="FYRC"/>
    <property type="match status" value="1"/>
</dbReference>
<dbReference type="PANTHER" id="PTHR22715:SF0">
    <property type="entry name" value="TRANSFORMING GROWTH FACTOR BETA REGULATOR 1"/>
    <property type="match status" value="1"/>
</dbReference>
<feature type="compositionally biased region" description="Polar residues" evidence="4">
    <location>
        <begin position="145"/>
        <end position="159"/>
    </location>
</feature>
<keyword evidence="6" id="KW-1185">Reference proteome</keyword>
<gene>
    <name evidence="5" type="ORF">GSLYS_00007527001</name>
</gene>
<sequence length="467" mass="50314">MAAPSPTKSSISTLSMPGQQSSNSPLPSPPPQKPHIGADVKPSQQLLDQLMNENHSTSQGVSSPTNPGPSTTFTPRARTAHFNIQDLYARKFRKLKRAIKDAIFVNGAVCDEVLRTEEKLAKAKEERRFLLRKLLQYQSVNEPNISSLKSEPQTPNSRQAKGLLGNLSADGATSEYSGKPKAMKRKMQAANSSLPSGASAASLLSSSLGTPATQQGVGGPSEAKKKHTQSTKDPSDTPTVRPKKGKGAVKKVIPPLMLDSLGRPIFPMVLGDITLHSIGEIVPDRLSFHSVESIYPAGFCITRVFASLHKLDTKCLYTCKISDNNDGPLFEIAAEDSSDIVFKSTSPTDCHSQLLWAVNKSRGASIVQAEGQGLAFFGLSHPVIQNLIQSCPGARKCSRYKWVKFEINKAETNENVAVGTTDPSISYEAFKCHMQSVVGQKRAALPAHVEQSTNLRSLLTKGNSGLS</sequence>
<dbReference type="Pfam" id="PF05965">
    <property type="entry name" value="FYRC"/>
    <property type="match status" value="1"/>
</dbReference>
<dbReference type="Pfam" id="PF05964">
    <property type="entry name" value="FYRN"/>
    <property type="match status" value="1"/>
</dbReference>
<evidence type="ECO:0000256" key="4">
    <source>
        <dbReference type="SAM" id="MobiDB-lite"/>
    </source>
</evidence>
<feature type="region of interest" description="Disordered" evidence="4">
    <location>
        <begin position="1"/>
        <end position="78"/>
    </location>
</feature>
<evidence type="ECO:0000313" key="6">
    <source>
        <dbReference type="Proteomes" id="UP001497497"/>
    </source>
</evidence>
<dbReference type="PROSITE" id="PS51543">
    <property type="entry name" value="FYRC"/>
    <property type="match status" value="1"/>
</dbReference>
<dbReference type="PROSITE" id="PS51542">
    <property type="entry name" value="FYRN"/>
    <property type="match status" value="1"/>
</dbReference>
<keyword evidence="3" id="KW-0175">Coiled coil</keyword>
<feature type="region of interest" description="Disordered" evidence="4">
    <location>
        <begin position="145"/>
        <end position="247"/>
    </location>
</feature>
<keyword evidence="2" id="KW-0539">Nucleus</keyword>
<organism evidence="5 6">
    <name type="scientific">Lymnaea stagnalis</name>
    <name type="common">Great pond snail</name>
    <name type="synonym">Helix stagnalis</name>
    <dbReference type="NCBI Taxonomy" id="6523"/>
    <lineage>
        <taxon>Eukaryota</taxon>
        <taxon>Metazoa</taxon>
        <taxon>Spiralia</taxon>
        <taxon>Lophotrochozoa</taxon>
        <taxon>Mollusca</taxon>
        <taxon>Gastropoda</taxon>
        <taxon>Heterobranchia</taxon>
        <taxon>Euthyneura</taxon>
        <taxon>Panpulmonata</taxon>
        <taxon>Hygrophila</taxon>
        <taxon>Lymnaeoidea</taxon>
        <taxon>Lymnaeidae</taxon>
        <taxon>Lymnaea</taxon>
    </lineage>
</organism>
<comment type="caution">
    <text evidence="5">The sequence shown here is derived from an EMBL/GenBank/DDBJ whole genome shotgun (WGS) entry which is preliminary data.</text>
</comment>
<protein>
    <recommendedName>
        <fullName evidence="7">Transforming growth factor beta regulator 1</fullName>
    </recommendedName>
</protein>
<dbReference type="InterPro" id="IPR003889">
    <property type="entry name" value="FYrich_C"/>
</dbReference>
<feature type="compositionally biased region" description="Low complexity" evidence="4">
    <location>
        <begin position="192"/>
        <end position="213"/>
    </location>
</feature>
<evidence type="ECO:0000256" key="3">
    <source>
        <dbReference type="SAM" id="Coils"/>
    </source>
</evidence>
<dbReference type="PANTHER" id="PTHR22715">
    <property type="entry name" value="TRANSFORMING GROWTH FACTOR BETA REGULATED GENE 1"/>
    <property type="match status" value="1"/>
</dbReference>
<dbReference type="GO" id="GO:0005634">
    <property type="term" value="C:nucleus"/>
    <property type="evidence" value="ECO:0007669"/>
    <property type="project" value="UniProtKB-SubCell"/>
</dbReference>
<evidence type="ECO:0000256" key="1">
    <source>
        <dbReference type="ARBA" id="ARBA00004123"/>
    </source>
</evidence>
<dbReference type="Proteomes" id="UP001497497">
    <property type="component" value="Unassembled WGS sequence"/>
</dbReference>